<reference evidence="2 3" key="1">
    <citation type="submission" date="2019-02" db="EMBL/GenBank/DDBJ databases">
        <title>Pedobacter sp. RP-3-11 sp. nov., isolated from Arctic soil.</title>
        <authorList>
            <person name="Dahal R.H."/>
        </authorList>
    </citation>
    <scope>NUCLEOTIDE SEQUENCE [LARGE SCALE GENOMIC DNA]</scope>
    <source>
        <strain evidence="2 3">RP-3-11</strain>
    </source>
</reference>
<proteinExistence type="predicted"/>
<dbReference type="OrthoDB" id="657299at2"/>
<dbReference type="Proteomes" id="UP000291485">
    <property type="component" value="Unassembled WGS sequence"/>
</dbReference>
<feature type="signal peptide" evidence="1">
    <location>
        <begin position="1"/>
        <end position="21"/>
    </location>
</feature>
<dbReference type="EMBL" id="SJSN01000004">
    <property type="protein sequence ID" value="TCD11111.1"/>
    <property type="molecule type" value="Genomic_DNA"/>
</dbReference>
<dbReference type="AlphaFoldDB" id="A0A4R0P5H0"/>
<accession>A0A4R0P5H0</accession>
<dbReference type="SUPFAM" id="SSF56925">
    <property type="entry name" value="OMPA-like"/>
    <property type="match status" value="1"/>
</dbReference>
<gene>
    <name evidence="2" type="ORF">EZ449_06350</name>
</gene>
<keyword evidence="1" id="KW-0732">Signal</keyword>
<dbReference type="InterPro" id="IPR011250">
    <property type="entry name" value="OMP/PagP_B-barrel"/>
</dbReference>
<keyword evidence="3" id="KW-1185">Reference proteome</keyword>
<protein>
    <submittedName>
        <fullName evidence="2">Uncharacterized protein</fullName>
    </submittedName>
</protein>
<evidence type="ECO:0000313" key="2">
    <source>
        <dbReference type="EMBL" id="TCD11111.1"/>
    </source>
</evidence>
<evidence type="ECO:0000313" key="3">
    <source>
        <dbReference type="Proteomes" id="UP000291485"/>
    </source>
</evidence>
<sequence>MFKIPIFLVAFVLLFSLNLTAQTTPNIGIGAEVGLPSGNFTNISGIGVGASIKADFPIASEFAITLNVCYMNFFGKKNQFINTQDLTYIPLKAGLKYQISEGFYAEGQLGAALPLNDGQKTVFVWSPGFGNQFRLSGNNKLDLGIRYEAWSSKNDTNIIALNTSNTKGFVGLRVAYVFGL</sequence>
<evidence type="ECO:0000256" key="1">
    <source>
        <dbReference type="SAM" id="SignalP"/>
    </source>
</evidence>
<comment type="caution">
    <text evidence="2">The sequence shown here is derived from an EMBL/GenBank/DDBJ whole genome shotgun (WGS) entry which is preliminary data.</text>
</comment>
<name>A0A4R0P5H0_9SPHI</name>
<dbReference type="RefSeq" id="WP_131557131.1">
    <property type="nucleotide sequence ID" value="NZ_SJSN01000004.1"/>
</dbReference>
<feature type="chain" id="PRO_5020258482" evidence="1">
    <location>
        <begin position="22"/>
        <end position="180"/>
    </location>
</feature>
<organism evidence="2 3">
    <name type="scientific">Pedobacter frigidisoli</name>
    <dbReference type="NCBI Taxonomy" id="2530455"/>
    <lineage>
        <taxon>Bacteria</taxon>
        <taxon>Pseudomonadati</taxon>
        <taxon>Bacteroidota</taxon>
        <taxon>Sphingobacteriia</taxon>
        <taxon>Sphingobacteriales</taxon>
        <taxon>Sphingobacteriaceae</taxon>
        <taxon>Pedobacter</taxon>
    </lineage>
</organism>